<comment type="catalytic activity">
    <reaction evidence="14">
        <text>tRNA(Sec) + L-serine + ATP = L-seryl-tRNA(Sec) + AMP + diphosphate + H(+)</text>
        <dbReference type="Rhea" id="RHEA:42580"/>
        <dbReference type="Rhea" id="RHEA-COMP:9742"/>
        <dbReference type="Rhea" id="RHEA-COMP:10128"/>
        <dbReference type="ChEBI" id="CHEBI:15378"/>
        <dbReference type="ChEBI" id="CHEBI:30616"/>
        <dbReference type="ChEBI" id="CHEBI:33019"/>
        <dbReference type="ChEBI" id="CHEBI:33384"/>
        <dbReference type="ChEBI" id="CHEBI:78442"/>
        <dbReference type="ChEBI" id="CHEBI:78533"/>
        <dbReference type="ChEBI" id="CHEBI:456215"/>
        <dbReference type="EC" id="6.1.1.11"/>
    </reaction>
</comment>
<dbReference type="EMBL" id="HBHQ01007597">
    <property type="protein sequence ID" value="CAD9813280.1"/>
    <property type="molecule type" value="Transcribed_RNA"/>
</dbReference>
<comment type="catalytic activity">
    <reaction evidence="15">
        <text>tRNA(Ser) + L-serine + ATP = L-seryl-tRNA(Ser) + AMP + diphosphate + H(+)</text>
        <dbReference type="Rhea" id="RHEA:12292"/>
        <dbReference type="Rhea" id="RHEA-COMP:9669"/>
        <dbReference type="Rhea" id="RHEA-COMP:9703"/>
        <dbReference type="ChEBI" id="CHEBI:15378"/>
        <dbReference type="ChEBI" id="CHEBI:30616"/>
        <dbReference type="ChEBI" id="CHEBI:33019"/>
        <dbReference type="ChEBI" id="CHEBI:33384"/>
        <dbReference type="ChEBI" id="CHEBI:78442"/>
        <dbReference type="ChEBI" id="CHEBI:78533"/>
        <dbReference type="ChEBI" id="CHEBI:456215"/>
        <dbReference type="EC" id="6.1.1.11"/>
    </reaction>
</comment>
<evidence type="ECO:0000313" key="19">
    <source>
        <dbReference type="EMBL" id="CAD9813280.1"/>
    </source>
</evidence>
<dbReference type="PANTHER" id="PTHR43697">
    <property type="entry name" value="SERYL-TRNA SYNTHETASE"/>
    <property type="match status" value="1"/>
</dbReference>
<protein>
    <recommendedName>
        <fullName evidence="13">Serine--tRNA ligase</fullName>
        <ecNumber evidence="4">6.1.1.11</ecNumber>
    </recommendedName>
    <alternativeName>
        <fullName evidence="11">Seryl-tRNA synthetase</fullName>
    </alternativeName>
    <alternativeName>
        <fullName evidence="12">Seryl-tRNA(Ser/Sec) synthetase</fullName>
    </alternativeName>
</protein>
<keyword evidence="9" id="KW-0648">Protein biosynthesis</keyword>
<feature type="signal peptide" evidence="17">
    <location>
        <begin position="1"/>
        <end position="25"/>
    </location>
</feature>
<dbReference type="GO" id="GO:0005524">
    <property type="term" value="F:ATP binding"/>
    <property type="evidence" value="ECO:0007669"/>
    <property type="project" value="UniProtKB-KW"/>
</dbReference>
<dbReference type="Gene3D" id="3.30.930.10">
    <property type="entry name" value="Bira Bifunctional Protein, Domain 2"/>
    <property type="match status" value="1"/>
</dbReference>
<evidence type="ECO:0000256" key="7">
    <source>
        <dbReference type="ARBA" id="ARBA00022741"/>
    </source>
</evidence>
<dbReference type="Gene3D" id="1.10.287.40">
    <property type="entry name" value="Serine-tRNA synthetase, tRNA binding domain"/>
    <property type="match status" value="1"/>
</dbReference>
<evidence type="ECO:0000256" key="14">
    <source>
        <dbReference type="ARBA" id="ARBA00047929"/>
    </source>
</evidence>
<gene>
    <name evidence="19" type="ORF">ASEP1449_LOCUS5105</name>
</gene>
<dbReference type="InterPro" id="IPR015866">
    <property type="entry name" value="Ser-tRNA-synth_1_N"/>
</dbReference>
<dbReference type="GO" id="GO:0006434">
    <property type="term" value="P:seryl-tRNA aminoacylation"/>
    <property type="evidence" value="ECO:0007669"/>
    <property type="project" value="InterPro"/>
</dbReference>
<dbReference type="InterPro" id="IPR002317">
    <property type="entry name" value="Ser-tRNA-ligase_type_1"/>
</dbReference>
<keyword evidence="10" id="KW-0030">Aminoacyl-tRNA synthetase</keyword>
<evidence type="ECO:0000256" key="10">
    <source>
        <dbReference type="ARBA" id="ARBA00023146"/>
    </source>
</evidence>
<feature type="chain" id="PRO_5031509992" description="Serine--tRNA ligase" evidence="17">
    <location>
        <begin position="26"/>
        <end position="568"/>
    </location>
</feature>
<evidence type="ECO:0000256" key="2">
    <source>
        <dbReference type="ARBA" id="ARBA00005045"/>
    </source>
</evidence>
<evidence type="ECO:0000256" key="5">
    <source>
        <dbReference type="ARBA" id="ARBA00022490"/>
    </source>
</evidence>
<accession>A0A7S2U9X1</accession>
<dbReference type="CDD" id="cd00770">
    <property type="entry name" value="SerRS_core"/>
    <property type="match status" value="1"/>
</dbReference>
<sequence>MWTCASYRVTMSVAAMVLVSTGMHTSRCVSRFGVAALSTVRSSRTLASSNGIRSAGWALKSTAASVASSDSAVTVAPASDAVKDGRRLSREGFAAAPDARLLADHLDLVLSHLEARRASDATMEAAKQVSSLQATRVALIQERDAALQIRKTQSAVVGKLMRQQQGDDSNPENEAALAEAKALSSKAGDDAAQAEEKLAQIDATVNPLLASIPNLLDDCVPDGTDDTSNEEVERWGSPETLKETLGWPSDFQPKWHDDVATALGGWQAEQAVQMSGARFVALSGPVARLERAISSFLLDLHTDQHGYTEMNVPYVVSRTALEGTGQLPKFEDDLFSISPSSHTCNGQDAFLIPTAEVPLTNLYRDSIVDHADLPLSFVALTPCFRAEAGSYGRDTRGLIRTHQFAKVELVKITTPETSHAEHELLTRHAQNCLELLELPYRKVRLCSGDIGFGAQHCYDLEVWLPSTSEYREISSCSNTGDFQARRMALRYRPIPPQPDDSDKKGGKKKKPKQPKPQLCHTVNGSGLAVGRTLLAVLENYQIADGSVVIPNVLRPYMGGLEVLTPPSK</sequence>
<keyword evidence="7" id="KW-0547">Nucleotide-binding</keyword>
<evidence type="ECO:0000256" key="15">
    <source>
        <dbReference type="ARBA" id="ARBA00048823"/>
    </source>
</evidence>
<proteinExistence type="inferred from homology"/>
<dbReference type="SUPFAM" id="SSF46589">
    <property type="entry name" value="tRNA-binding arm"/>
    <property type="match status" value="1"/>
</dbReference>
<dbReference type="Pfam" id="PF02403">
    <property type="entry name" value="Seryl_tRNA_N"/>
    <property type="match status" value="1"/>
</dbReference>
<comment type="subcellular location">
    <subcellularLocation>
        <location evidence="1">Cytoplasm</location>
    </subcellularLocation>
</comment>
<dbReference type="InterPro" id="IPR002314">
    <property type="entry name" value="aa-tRNA-synt_IIb"/>
</dbReference>
<comment type="pathway">
    <text evidence="2">Aminoacyl-tRNA biosynthesis; selenocysteinyl-tRNA(Sec) biosynthesis; L-seryl-tRNA(Sec) from L-serine and tRNA(Sec): step 1/1.</text>
</comment>
<dbReference type="InterPro" id="IPR042103">
    <property type="entry name" value="SerRS_1_N_sf"/>
</dbReference>
<evidence type="ECO:0000256" key="6">
    <source>
        <dbReference type="ARBA" id="ARBA00022598"/>
    </source>
</evidence>
<feature type="region of interest" description="Disordered" evidence="16">
    <location>
        <begin position="490"/>
        <end position="523"/>
    </location>
</feature>
<evidence type="ECO:0000256" key="1">
    <source>
        <dbReference type="ARBA" id="ARBA00004496"/>
    </source>
</evidence>
<evidence type="ECO:0000256" key="4">
    <source>
        <dbReference type="ARBA" id="ARBA00012840"/>
    </source>
</evidence>
<comment type="similarity">
    <text evidence="3">Belongs to the class-II aminoacyl-tRNA synthetase family. Type-1 seryl-tRNA synthetase subfamily.</text>
</comment>
<dbReference type="InterPro" id="IPR045864">
    <property type="entry name" value="aa-tRNA-synth_II/BPL/LPL"/>
</dbReference>
<dbReference type="Pfam" id="PF00587">
    <property type="entry name" value="tRNA-synt_2b"/>
    <property type="match status" value="1"/>
</dbReference>
<evidence type="ECO:0000256" key="17">
    <source>
        <dbReference type="SAM" id="SignalP"/>
    </source>
</evidence>
<keyword evidence="5" id="KW-0963">Cytoplasm</keyword>
<dbReference type="InterPro" id="IPR010978">
    <property type="entry name" value="tRNA-bd_arm"/>
</dbReference>
<evidence type="ECO:0000256" key="12">
    <source>
        <dbReference type="ARBA" id="ARBA00033352"/>
    </source>
</evidence>
<evidence type="ECO:0000256" key="11">
    <source>
        <dbReference type="ARBA" id="ARBA00031113"/>
    </source>
</evidence>
<evidence type="ECO:0000256" key="8">
    <source>
        <dbReference type="ARBA" id="ARBA00022840"/>
    </source>
</evidence>
<keyword evidence="8" id="KW-0067">ATP-binding</keyword>
<evidence type="ECO:0000259" key="18">
    <source>
        <dbReference type="PROSITE" id="PS50862"/>
    </source>
</evidence>
<dbReference type="NCBIfam" id="TIGR00414">
    <property type="entry name" value="serS"/>
    <property type="match status" value="1"/>
</dbReference>
<dbReference type="InterPro" id="IPR006195">
    <property type="entry name" value="aa-tRNA-synth_II"/>
</dbReference>
<dbReference type="InterPro" id="IPR033729">
    <property type="entry name" value="SerRS_core"/>
</dbReference>
<dbReference type="GO" id="GO:0005737">
    <property type="term" value="C:cytoplasm"/>
    <property type="evidence" value="ECO:0007669"/>
    <property type="project" value="UniProtKB-SubCell"/>
</dbReference>
<keyword evidence="6" id="KW-0436">Ligase</keyword>
<dbReference type="HAMAP" id="MF_00176">
    <property type="entry name" value="Ser_tRNA_synth_type1"/>
    <property type="match status" value="1"/>
</dbReference>
<evidence type="ECO:0000256" key="16">
    <source>
        <dbReference type="SAM" id="MobiDB-lite"/>
    </source>
</evidence>
<dbReference type="PANTHER" id="PTHR43697:SF1">
    <property type="entry name" value="SERINE--TRNA LIGASE"/>
    <property type="match status" value="1"/>
</dbReference>
<feature type="domain" description="Aminoacyl-transfer RNA synthetases class-II family profile" evidence="18">
    <location>
        <begin position="288"/>
        <end position="550"/>
    </location>
</feature>
<dbReference type="PROSITE" id="PS50862">
    <property type="entry name" value="AA_TRNA_LIGASE_II"/>
    <property type="match status" value="1"/>
</dbReference>
<dbReference type="PRINTS" id="PR00981">
    <property type="entry name" value="TRNASYNTHSER"/>
</dbReference>
<keyword evidence="17" id="KW-0732">Signal</keyword>
<evidence type="ECO:0000256" key="13">
    <source>
        <dbReference type="ARBA" id="ARBA00039158"/>
    </source>
</evidence>
<evidence type="ECO:0000256" key="3">
    <source>
        <dbReference type="ARBA" id="ARBA00010728"/>
    </source>
</evidence>
<dbReference type="AlphaFoldDB" id="A0A7S2U9X1"/>
<dbReference type="GO" id="GO:0004828">
    <property type="term" value="F:serine-tRNA ligase activity"/>
    <property type="evidence" value="ECO:0007669"/>
    <property type="project" value="UniProtKB-EC"/>
</dbReference>
<name>A0A7S2U9X1_9STRA</name>
<evidence type="ECO:0000256" key="9">
    <source>
        <dbReference type="ARBA" id="ARBA00022917"/>
    </source>
</evidence>
<reference evidence="19" key="1">
    <citation type="submission" date="2021-01" db="EMBL/GenBank/DDBJ databases">
        <authorList>
            <person name="Corre E."/>
            <person name="Pelletier E."/>
            <person name="Niang G."/>
            <person name="Scheremetjew M."/>
            <person name="Finn R."/>
            <person name="Kale V."/>
            <person name="Holt S."/>
            <person name="Cochrane G."/>
            <person name="Meng A."/>
            <person name="Brown T."/>
            <person name="Cohen L."/>
        </authorList>
    </citation>
    <scope>NUCLEOTIDE SEQUENCE</scope>
    <source>
        <strain evidence="19">CCMP2084</strain>
    </source>
</reference>
<dbReference type="SUPFAM" id="SSF55681">
    <property type="entry name" value="Class II aaRS and biotin synthetases"/>
    <property type="match status" value="1"/>
</dbReference>
<organism evidence="19">
    <name type="scientific">Attheya septentrionalis</name>
    <dbReference type="NCBI Taxonomy" id="420275"/>
    <lineage>
        <taxon>Eukaryota</taxon>
        <taxon>Sar</taxon>
        <taxon>Stramenopiles</taxon>
        <taxon>Ochrophyta</taxon>
        <taxon>Bacillariophyta</taxon>
        <taxon>Coscinodiscophyceae</taxon>
        <taxon>Chaetocerotophycidae</taxon>
        <taxon>Chaetocerotales</taxon>
        <taxon>Attheyaceae</taxon>
        <taxon>Attheya</taxon>
    </lineage>
</organism>
<dbReference type="EC" id="6.1.1.11" evidence="4"/>